<comment type="similarity">
    <text evidence="1 3">Belongs to the glycosyl hydrolase 57 family.</text>
</comment>
<evidence type="ECO:0000259" key="4">
    <source>
        <dbReference type="Pfam" id="PF03065"/>
    </source>
</evidence>
<evidence type="ECO:0000256" key="3">
    <source>
        <dbReference type="RuleBase" id="RU361196"/>
    </source>
</evidence>
<protein>
    <submittedName>
        <fullName evidence="5">Alpha-amlyase</fullName>
    </submittedName>
</protein>
<dbReference type="Proteomes" id="UP001206983">
    <property type="component" value="Unassembled WGS sequence"/>
</dbReference>
<dbReference type="PANTHER" id="PTHR36306:SF1">
    <property type="entry name" value="ALPHA-AMYLASE-RELATED"/>
    <property type="match status" value="1"/>
</dbReference>
<keyword evidence="6" id="KW-1185">Reference proteome</keyword>
<keyword evidence="2 3" id="KW-0119">Carbohydrate metabolism</keyword>
<dbReference type="Gene3D" id="3.20.110.10">
    <property type="entry name" value="Glycoside hydrolase 38, N terminal domain"/>
    <property type="match status" value="1"/>
</dbReference>
<dbReference type="InterPro" id="IPR027291">
    <property type="entry name" value="Glyco_hydro_38_N_sf"/>
</dbReference>
<dbReference type="AlphaFoldDB" id="A0AAE3HA59"/>
<dbReference type="Pfam" id="PF03065">
    <property type="entry name" value="Glyco_hydro_57"/>
    <property type="match status" value="1"/>
</dbReference>
<dbReference type="InterPro" id="IPR052046">
    <property type="entry name" value="GH57_Enzymes"/>
</dbReference>
<feature type="domain" description="Glycoside hydrolase family 57 N-terminal" evidence="4">
    <location>
        <begin position="8"/>
        <end position="282"/>
    </location>
</feature>
<proteinExistence type="inferred from homology"/>
<dbReference type="InterPro" id="IPR011330">
    <property type="entry name" value="Glyco_hydro/deAcase_b/a-brl"/>
</dbReference>
<comment type="caution">
    <text evidence="5">The sequence shown here is derived from an EMBL/GenBank/DDBJ whole genome shotgun (WGS) entry which is preliminary data.</text>
</comment>
<evidence type="ECO:0000256" key="1">
    <source>
        <dbReference type="ARBA" id="ARBA00006821"/>
    </source>
</evidence>
<name>A0AAE3HA59_9EURY</name>
<evidence type="ECO:0000313" key="6">
    <source>
        <dbReference type="Proteomes" id="UP001206983"/>
    </source>
</evidence>
<sequence>MKAVCVCFEVHLPLPLKWYWPREGYGAPALDKYFEIGRSYNSFLRLEKDTSILNSALLASMEAGGRYAFDISGIFLEQCKWEPAILDSFRQLADKGAGFMASPYYHSICPILPDLQEFREQVSMHMDSLRDIFGVKPVSFTNPELLLDQRTIGICRGLGFKCFISEGSHNIVNGCDPVHVYMNEVPTLLRHINLSEDVEKRLSDRKWPGYPLIAEKFASWVAGMEGDVVTLYTKYDSLQVHLQRNAEIVQFLKELPLSLARHGIEMLLPEEAVGRFRQEELPSLYSKKTARYGMHNLLGNHAQHLYMHELQSIGNELGNLKSHEEYEKLQSIYRYLQQTDIFLEMNAEGRRLGYEKAVNNFSILSDVKRVLTEAGT</sequence>
<dbReference type="PANTHER" id="PTHR36306">
    <property type="entry name" value="ALPHA-AMYLASE-RELATED-RELATED"/>
    <property type="match status" value="1"/>
</dbReference>
<dbReference type="GO" id="GO:0005975">
    <property type="term" value="P:carbohydrate metabolic process"/>
    <property type="evidence" value="ECO:0007669"/>
    <property type="project" value="InterPro"/>
</dbReference>
<organism evidence="5 6">
    <name type="scientific">Methanolobus chelungpuianus</name>
    <dbReference type="NCBI Taxonomy" id="502115"/>
    <lineage>
        <taxon>Archaea</taxon>
        <taxon>Methanobacteriati</taxon>
        <taxon>Methanobacteriota</taxon>
        <taxon>Stenosarchaea group</taxon>
        <taxon>Methanomicrobia</taxon>
        <taxon>Methanosarcinales</taxon>
        <taxon>Methanosarcinaceae</taxon>
        <taxon>Methanolobus</taxon>
    </lineage>
</organism>
<dbReference type="EMBL" id="JTEO01000002">
    <property type="protein sequence ID" value="MCQ6962388.1"/>
    <property type="molecule type" value="Genomic_DNA"/>
</dbReference>
<reference evidence="5 6" key="1">
    <citation type="journal article" date="2011" name="Appl. Environ. Microbiol.">
        <title>Methanogenic archaea isolated from Taiwan's Chelungpu fault.</title>
        <authorList>
            <person name="Wu S.Y."/>
            <person name="Lai M.C."/>
        </authorList>
    </citation>
    <scope>NUCLEOTIDE SEQUENCE [LARGE SCALE GENOMIC DNA]</scope>
    <source>
        <strain evidence="5 6">St545Mb</strain>
    </source>
</reference>
<gene>
    <name evidence="5" type="ORF">PV02_04050</name>
</gene>
<evidence type="ECO:0000256" key="2">
    <source>
        <dbReference type="ARBA" id="ARBA00023277"/>
    </source>
</evidence>
<dbReference type="InterPro" id="IPR004300">
    <property type="entry name" value="Glyco_hydro_57_N"/>
</dbReference>
<dbReference type="GO" id="GO:0003824">
    <property type="term" value="F:catalytic activity"/>
    <property type="evidence" value="ECO:0007669"/>
    <property type="project" value="InterPro"/>
</dbReference>
<evidence type="ECO:0000313" key="5">
    <source>
        <dbReference type="EMBL" id="MCQ6962388.1"/>
    </source>
</evidence>
<dbReference type="SUPFAM" id="SSF88713">
    <property type="entry name" value="Glycoside hydrolase/deacetylase"/>
    <property type="match status" value="1"/>
</dbReference>
<accession>A0AAE3HA59</accession>